<dbReference type="Gene3D" id="3.30.565.10">
    <property type="entry name" value="Histidine kinase-like ATPase, C-terminal domain"/>
    <property type="match status" value="1"/>
</dbReference>
<dbReference type="CDD" id="cd17546">
    <property type="entry name" value="REC_hyHK_CKI1_RcsC-like"/>
    <property type="match status" value="1"/>
</dbReference>
<accession>A0A5R8WI95</accession>
<dbReference type="Pfam" id="PF08448">
    <property type="entry name" value="PAS_4"/>
    <property type="match status" value="1"/>
</dbReference>
<dbReference type="SUPFAM" id="SSF47384">
    <property type="entry name" value="Homodimeric domain of signal transducing histidine kinase"/>
    <property type="match status" value="1"/>
</dbReference>
<feature type="domain" description="Histidine kinase" evidence="6">
    <location>
        <begin position="273"/>
        <end position="497"/>
    </location>
</feature>
<dbReference type="SUPFAM" id="SSF55785">
    <property type="entry name" value="PYP-like sensor domain (PAS domain)"/>
    <property type="match status" value="1"/>
</dbReference>
<dbReference type="InterPro" id="IPR013656">
    <property type="entry name" value="PAS_4"/>
</dbReference>
<dbReference type="Gene3D" id="3.40.50.2300">
    <property type="match status" value="1"/>
</dbReference>
<dbReference type="PROSITE" id="PS50110">
    <property type="entry name" value="RESPONSE_REGULATORY"/>
    <property type="match status" value="1"/>
</dbReference>
<dbReference type="PANTHER" id="PTHR45339:SF1">
    <property type="entry name" value="HYBRID SIGNAL TRANSDUCTION HISTIDINE KINASE J"/>
    <property type="match status" value="1"/>
</dbReference>
<dbReference type="Pfam" id="PF00072">
    <property type="entry name" value="Response_reg"/>
    <property type="match status" value="1"/>
</dbReference>
<dbReference type="EMBL" id="VAJM01000019">
    <property type="protein sequence ID" value="TLM88354.1"/>
    <property type="molecule type" value="Genomic_DNA"/>
</dbReference>
<dbReference type="AlphaFoldDB" id="A0A5R8WI95"/>
<evidence type="ECO:0000256" key="1">
    <source>
        <dbReference type="ARBA" id="ARBA00000085"/>
    </source>
</evidence>
<protein>
    <recommendedName>
        <fullName evidence="2">histidine kinase</fullName>
        <ecNumber evidence="2">2.7.13.3</ecNumber>
    </recommendedName>
</protein>
<evidence type="ECO:0000313" key="8">
    <source>
        <dbReference type="EMBL" id="TLM88354.1"/>
    </source>
</evidence>
<evidence type="ECO:0000256" key="4">
    <source>
        <dbReference type="ARBA" id="ARBA00023012"/>
    </source>
</evidence>
<gene>
    <name evidence="8" type="ORF">FDY95_24555</name>
</gene>
<dbReference type="InterPro" id="IPR036097">
    <property type="entry name" value="HisK_dim/P_sf"/>
</dbReference>
<dbReference type="GO" id="GO:0000155">
    <property type="term" value="F:phosphorelay sensor kinase activity"/>
    <property type="evidence" value="ECO:0007669"/>
    <property type="project" value="InterPro"/>
</dbReference>
<reference evidence="8 9" key="1">
    <citation type="submission" date="2019-05" db="EMBL/GenBank/DDBJ databases">
        <title>Hymenobacter edaphi sp. nov., isolated from abandoned arsenic-contaminated farmland soil.</title>
        <authorList>
            <person name="Nie L."/>
        </authorList>
    </citation>
    <scope>NUCLEOTIDE SEQUENCE [LARGE SCALE GENOMIC DNA]</scope>
    <source>
        <strain evidence="8 9">1-3-3-8</strain>
    </source>
</reference>
<dbReference type="Proteomes" id="UP000305517">
    <property type="component" value="Unassembled WGS sequence"/>
</dbReference>
<dbReference type="InterPro" id="IPR001789">
    <property type="entry name" value="Sig_transdc_resp-reg_receiver"/>
</dbReference>
<dbReference type="SMART" id="SM00448">
    <property type="entry name" value="REC"/>
    <property type="match status" value="1"/>
</dbReference>
<evidence type="ECO:0000256" key="2">
    <source>
        <dbReference type="ARBA" id="ARBA00012438"/>
    </source>
</evidence>
<keyword evidence="4" id="KW-0902">Two-component regulatory system</keyword>
<dbReference type="SUPFAM" id="SSF52172">
    <property type="entry name" value="CheY-like"/>
    <property type="match status" value="1"/>
</dbReference>
<dbReference type="RefSeq" id="WP_138082137.1">
    <property type="nucleotide sequence ID" value="NZ_VAJM01000019.1"/>
</dbReference>
<dbReference type="CDD" id="cd16922">
    <property type="entry name" value="HATPase_EvgS-ArcB-TorS-like"/>
    <property type="match status" value="1"/>
</dbReference>
<dbReference type="SUPFAM" id="SSF55874">
    <property type="entry name" value="ATPase domain of HSP90 chaperone/DNA topoisomerase II/histidine kinase"/>
    <property type="match status" value="1"/>
</dbReference>
<evidence type="ECO:0000256" key="5">
    <source>
        <dbReference type="PROSITE-ProRule" id="PRU00169"/>
    </source>
</evidence>
<dbReference type="InterPro" id="IPR003661">
    <property type="entry name" value="HisK_dim/P_dom"/>
</dbReference>
<dbReference type="OrthoDB" id="9797097at2"/>
<evidence type="ECO:0000259" key="7">
    <source>
        <dbReference type="PROSITE" id="PS50110"/>
    </source>
</evidence>
<keyword evidence="9" id="KW-1185">Reference proteome</keyword>
<dbReference type="InterPro" id="IPR011006">
    <property type="entry name" value="CheY-like_superfamily"/>
</dbReference>
<sequence>MTTLLAADKALPATLDAAHAEIQALRAALAEQTALARIPAQNPNPVYRLGPNQQRLFANAAAERLAASLSPADLAAGRDQAFSWAMEALASGEQMQRELRVGGRYFAARLVPFPREQYVNLYLTEQTALVEAQREQAAQQTIIQQVLDAVPVLVYVRDAAGKYVFQNAITREMGQQLANSQPTPELAAEQAQQLASYDAADAQVLATGRQLVVEDELTLPNGDKRCLHTIKQPLRWADGELHVLGVSADVTELKRATEAATAAAKARENFLANMSHEIRTPLNGVLGMANQLAKTALDPRQQELLGIIRNSGQHLLGVINDVLDMAKISSGKLELAQEAFDVCEVLFQAAQPLFVQAEEKGIHVEAIRLHESCPNPQVVGDPHRLGQIILNLFSNAIKFTPAGGTITAGGYQLAETDDSLTIEFRFADTGVGIAPDKLDRIFENFTQAYADTSRHFGGTGLGLTISRALVERMGGTLSVQSELGKGSTFTVHLTLPRAKAAPAVPAPTAAPNYDTGALRGRRLLLVEDNDINRLVVRMLLEEWGAELDEAEDGPEGLALATTHAYDAVMMDIQMPGMSGLEATAAIRALPDAGRAHVPILALTANAFQSDTEQYLAAGMNDCIAKPFEEAELYGKLAALVAVR</sequence>
<feature type="modified residue" description="4-aspartylphosphate" evidence="5">
    <location>
        <position position="571"/>
    </location>
</feature>
<dbReference type="Gene3D" id="1.10.287.130">
    <property type="match status" value="1"/>
</dbReference>
<evidence type="ECO:0000256" key="3">
    <source>
        <dbReference type="ARBA" id="ARBA00022553"/>
    </source>
</evidence>
<dbReference type="InterPro" id="IPR035965">
    <property type="entry name" value="PAS-like_dom_sf"/>
</dbReference>
<dbReference type="SMART" id="SM00387">
    <property type="entry name" value="HATPase_c"/>
    <property type="match status" value="1"/>
</dbReference>
<dbReference type="PANTHER" id="PTHR45339">
    <property type="entry name" value="HYBRID SIGNAL TRANSDUCTION HISTIDINE KINASE J"/>
    <property type="match status" value="1"/>
</dbReference>
<evidence type="ECO:0000313" key="9">
    <source>
        <dbReference type="Proteomes" id="UP000305517"/>
    </source>
</evidence>
<dbReference type="CDD" id="cd00082">
    <property type="entry name" value="HisKA"/>
    <property type="match status" value="1"/>
</dbReference>
<keyword evidence="3 5" id="KW-0597">Phosphoprotein</keyword>
<dbReference type="SMART" id="SM00388">
    <property type="entry name" value="HisKA"/>
    <property type="match status" value="1"/>
</dbReference>
<dbReference type="InterPro" id="IPR005467">
    <property type="entry name" value="His_kinase_dom"/>
</dbReference>
<organism evidence="8 9">
    <name type="scientific">Hymenobacter jeollabukensis</name>
    <dbReference type="NCBI Taxonomy" id="2025313"/>
    <lineage>
        <taxon>Bacteria</taxon>
        <taxon>Pseudomonadati</taxon>
        <taxon>Bacteroidota</taxon>
        <taxon>Cytophagia</taxon>
        <taxon>Cytophagales</taxon>
        <taxon>Hymenobacteraceae</taxon>
        <taxon>Hymenobacter</taxon>
    </lineage>
</organism>
<dbReference type="InterPro" id="IPR004358">
    <property type="entry name" value="Sig_transdc_His_kin-like_C"/>
</dbReference>
<dbReference type="InterPro" id="IPR003594">
    <property type="entry name" value="HATPase_dom"/>
</dbReference>
<comment type="catalytic activity">
    <reaction evidence="1">
        <text>ATP + protein L-histidine = ADP + protein N-phospho-L-histidine.</text>
        <dbReference type="EC" id="2.7.13.3"/>
    </reaction>
</comment>
<dbReference type="PROSITE" id="PS50109">
    <property type="entry name" value="HIS_KIN"/>
    <property type="match status" value="1"/>
</dbReference>
<comment type="caution">
    <text evidence="8">The sequence shown here is derived from an EMBL/GenBank/DDBJ whole genome shotgun (WGS) entry which is preliminary data.</text>
</comment>
<dbReference type="PRINTS" id="PR00344">
    <property type="entry name" value="BCTRLSENSOR"/>
</dbReference>
<dbReference type="EC" id="2.7.13.3" evidence="2"/>
<dbReference type="Gene3D" id="3.30.450.20">
    <property type="entry name" value="PAS domain"/>
    <property type="match status" value="1"/>
</dbReference>
<name>A0A5R8WI95_9BACT</name>
<proteinExistence type="predicted"/>
<dbReference type="InterPro" id="IPR036890">
    <property type="entry name" value="HATPase_C_sf"/>
</dbReference>
<dbReference type="Pfam" id="PF02518">
    <property type="entry name" value="HATPase_c"/>
    <property type="match status" value="1"/>
</dbReference>
<evidence type="ECO:0000259" key="6">
    <source>
        <dbReference type="PROSITE" id="PS50109"/>
    </source>
</evidence>
<dbReference type="FunFam" id="3.30.565.10:FF:000010">
    <property type="entry name" value="Sensor histidine kinase RcsC"/>
    <property type="match status" value="1"/>
</dbReference>
<dbReference type="Pfam" id="PF00512">
    <property type="entry name" value="HisKA"/>
    <property type="match status" value="1"/>
</dbReference>
<feature type="domain" description="Response regulatory" evidence="7">
    <location>
        <begin position="522"/>
        <end position="640"/>
    </location>
</feature>